<name>A0ABQ8GGC3_9PEZI</name>
<dbReference type="PANTHER" id="PTHR33048">
    <property type="entry name" value="PTH11-LIKE INTEGRAL MEMBRANE PROTEIN (AFU_ORTHOLOGUE AFUA_5G11245)"/>
    <property type="match status" value="1"/>
</dbReference>
<feature type="transmembrane region" description="Helical" evidence="7">
    <location>
        <begin position="287"/>
        <end position="309"/>
    </location>
</feature>
<feature type="region of interest" description="Disordered" evidence="6">
    <location>
        <begin position="379"/>
        <end position="413"/>
    </location>
</feature>
<protein>
    <recommendedName>
        <fullName evidence="8">Rhodopsin domain-containing protein</fullName>
    </recommendedName>
</protein>
<evidence type="ECO:0000256" key="6">
    <source>
        <dbReference type="SAM" id="MobiDB-lite"/>
    </source>
</evidence>
<evidence type="ECO:0000256" key="1">
    <source>
        <dbReference type="ARBA" id="ARBA00004141"/>
    </source>
</evidence>
<dbReference type="InterPro" id="IPR052337">
    <property type="entry name" value="SAT4-like"/>
</dbReference>
<evidence type="ECO:0000313" key="9">
    <source>
        <dbReference type="EMBL" id="KAH7055519.1"/>
    </source>
</evidence>
<evidence type="ECO:0000256" key="7">
    <source>
        <dbReference type="SAM" id="Phobius"/>
    </source>
</evidence>
<keyword evidence="4 7" id="KW-0472">Membrane</keyword>
<feature type="transmembrane region" description="Helical" evidence="7">
    <location>
        <begin position="133"/>
        <end position="156"/>
    </location>
</feature>
<feature type="transmembrane region" description="Helical" evidence="7">
    <location>
        <begin position="90"/>
        <end position="113"/>
    </location>
</feature>
<evidence type="ECO:0000256" key="2">
    <source>
        <dbReference type="ARBA" id="ARBA00022692"/>
    </source>
</evidence>
<sequence>MTCSPARVFVNAPACRSARRLSAIPIFSFIGLSFIHISDGLFTRSVIMQWADTAMRSVRATWAVTFVSFIFLILKLGVRYRVTQSVGWDDFFVVCSWIVTIPLALSIHFQAVHGMGRPSKELSIEDLSDQTRWFWVSVWVYLFALGLSKMSILLQYRRIFVGKRTTLMVKLTFVFVVLWTAQAILVSILQCVPVESFWNRSIKGVCTDAVASYYVNASLNILTDFIIIGLPIPVLNQLQVSSSQKLGLAFAFAIGGAGCIISLVRLSAVASALKKGDPGFANPQPSLWSAIEVAVCIICACLPSLRPLLVRLMTAVGMMSAREATSYPSHIRSDRNPARAWANTGAARLGSDKDIVDMELQVSKDQRIKIDTTVEVTSAAGSASQSMKSEGGESNDALVPDRRWYQAQVTNGR</sequence>
<dbReference type="PANTHER" id="PTHR33048:SF47">
    <property type="entry name" value="INTEGRAL MEMBRANE PROTEIN-RELATED"/>
    <property type="match status" value="1"/>
</dbReference>
<feature type="domain" description="Rhodopsin" evidence="8">
    <location>
        <begin position="75"/>
        <end position="310"/>
    </location>
</feature>
<keyword evidence="10" id="KW-1185">Reference proteome</keyword>
<keyword evidence="2 7" id="KW-0812">Transmembrane</keyword>
<evidence type="ECO:0000256" key="4">
    <source>
        <dbReference type="ARBA" id="ARBA00023136"/>
    </source>
</evidence>
<dbReference type="EMBL" id="JAGTJR010000008">
    <property type="protein sequence ID" value="KAH7055519.1"/>
    <property type="molecule type" value="Genomic_DNA"/>
</dbReference>
<dbReference type="Pfam" id="PF20684">
    <property type="entry name" value="Fung_rhodopsin"/>
    <property type="match status" value="1"/>
</dbReference>
<proteinExistence type="inferred from homology"/>
<feature type="transmembrane region" description="Helical" evidence="7">
    <location>
        <begin position="168"/>
        <end position="190"/>
    </location>
</feature>
<organism evidence="9 10">
    <name type="scientific">Macrophomina phaseolina</name>
    <dbReference type="NCBI Taxonomy" id="35725"/>
    <lineage>
        <taxon>Eukaryota</taxon>
        <taxon>Fungi</taxon>
        <taxon>Dikarya</taxon>
        <taxon>Ascomycota</taxon>
        <taxon>Pezizomycotina</taxon>
        <taxon>Dothideomycetes</taxon>
        <taxon>Dothideomycetes incertae sedis</taxon>
        <taxon>Botryosphaeriales</taxon>
        <taxon>Botryosphaeriaceae</taxon>
        <taxon>Macrophomina</taxon>
    </lineage>
</organism>
<accession>A0ABQ8GGC3</accession>
<feature type="transmembrane region" description="Helical" evidence="7">
    <location>
        <begin position="58"/>
        <end position="78"/>
    </location>
</feature>
<evidence type="ECO:0000256" key="5">
    <source>
        <dbReference type="ARBA" id="ARBA00038359"/>
    </source>
</evidence>
<comment type="similarity">
    <text evidence="5">Belongs to the SAT4 family.</text>
</comment>
<reference evidence="9 10" key="1">
    <citation type="journal article" date="2021" name="Nat. Commun.">
        <title>Genetic determinants of endophytism in the Arabidopsis root mycobiome.</title>
        <authorList>
            <person name="Mesny F."/>
            <person name="Miyauchi S."/>
            <person name="Thiergart T."/>
            <person name="Pickel B."/>
            <person name="Atanasova L."/>
            <person name="Karlsson M."/>
            <person name="Huettel B."/>
            <person name="Barry K.W."/>
            <person name="Haridas S."/>
            <person name="Chen C."/>
            <person name="Bauer D."/>
            <person name="Andreopoulos W."/>
            <person name="Pangilinan J."/>
            <person name="LaButti K."/>
            <person name="Riley R."/>
            <person name="Lipzen A."/>
            <person name="Clum A."/>
            <person name="Drula E."/>
            <person name="Henrissat B."/>
            <person name="Kohler A."/>
            <person name="Grigoriev I.V."/>
            <person name="Martin F.M."/>
            <person name="Hacquard S."/>
        </authorList>
    </citation>
    <scope>NUCLEOTIDE SEQUENCE [LARGE SCALE GENOMIC DNA]</scope>
    <source>
        <strain evidence="9 10">MPI-SDFR-AT-0080</strain>
    </source>
</reference>
<evidence type="ECO:0000259" key="8">
    <source>
        <dbReference type="Pfam" id="PF20684"/>
    </source>
</evidence>
<evidence type="ECO:0000256" key="3">
    <source>
        <dbReference type="ARBA" id="ARBA00022989"/>
    </source>
</evidence>
<comment type="caution">
    <text evidence="9">The sequence shown here is derived from an EMBL/GenBank/DDBJ whole genome shotgun (WGS) entry which is preliminary data.</text>
</comment>
<feature type="compositionally biased region" description="Polar residues" evidence="6">
    <location>
        <begin position="379"/>
        <end position="388"/>
    </location>
</feature>
<dbReference type="InterPro" id="IPR049326">
    <property type="entry name" value="Rhodopsin_dom_fungi"/>
</dbReference>
<gene>
    <name evidence="9" type="ORF">B0J12DRAFT_654764</name>
</gene>
<evidence type="ECO:0000313" key="10">
    <source>
        <dbReference type="Proteomes" id="UP000774617"/>
    </source>
</evidence>
<feature type="transmembrane region" description="Helical" evidence="7">
    <location>
        <begin position="246"/>
        <end position="267"/>
    </location>
</feature>
<feature type="transmembrane region" description="Helical" evidence="7">
    <location>
        <begin position="21"/>
        <end position="38"/>
    </location>
</feature>
<dbReference type="Proteomes" id="UP000774617">
    <property type="component" value="Unassembled WGS sequence"/>
</dbReference>
<feature type="transmembrane region" description="Helical" evidence="7">
    <location>
        <begin position="210"/>
        <end position="234"/>
    </location>
</feature>
<keyword evidence="3 7" id="KW-1133">Transmembrane helix</keyword>
<comment type="subcellular location">
    <subcellularLocation>
        <location evidence="1">Membrane</location>
        <topology evidence="1">Multi-pass membrane protein</topology>
    </subcellularLocation>
</comment>